<dbReference type="AlphaFoldDB" id="A0A432X1K9"/>
<name>A0A432X1K9_9GAMM</name>
<dbReference type="Pfam" id="PF11814">
    <property type="entry name" value="DUF3335"/>
    <property type="match status" value="1"/>
</dbReference>
<dbReference type="PROSITE" id="PS51186">
    <property type="entry name" value="GNAT"/>
    <property type="match status" value="1"/>
</dbReference>
<evidence type="ECO:0000313" key="3">
    <source>
        <dbReference type="Proteomes" id="UP000286976"/>
    </source>
</evidence>
<keyword evidence="3" id="KW-1185">Reference proteome</keyword>
<dbReference type="CDD" id="cd04301">
    <property type="entry name" value="NAT_SF"/>
    <property type="match status" value="1"/>
</dbReference>
<evidence type="ECO:0000313" key="2">
    <source>
        <dbReference type="EMBL" id="RUO40461.1"/>
    </source>
</evidence>
<gene>
    <name evidence="2" type="ORF">CWE15_06800</name>
</gene>
<sequence length="376" mass="43218">MAYVHRILPGQLHHIDALQSIHKRGVPYDVISRRSFKRFIQHEQGALFVLEVLVGEHWLCVGYGILLYRKGSQLARLYSLVIDPSWQQQGLGSALLEYAEQQARHQHRVFLRLEVSIREEAVLDFCRQRNYVLLRLKPAYYQDLSDAWVLQKQLHFFDTACVPRVVPLLTQTTGFTCGPACLLMALAYYNLPCAEPGHEELEIWREATTIFMTSGHGGCGPHGLAGAAIKRFLQAEVWVSQAGPVMLESVRSQEKREVMARIQKHDIKKLKLAKVPMFQAAYSLERLRSDLAEGKLVLALISMYQFDRTKSPHWVLITSVDDYFVYINDPDDDLLPWQTTTERQYMPVPLARFMRAFSYGTSKLRAAVVVYYKKDT</sequence>
<organism evidence="2 3">
    <name type="scientific">Aliidiomarina taiwanensis</name>
    <dbReference type="NCBI Taxonomy" id="946228"/>
    <lineage>
        <taxon>Bacteria</taxon>
        <taxon>Pseudomonadati</taxon>
        <taxon>Pseudomonadota</taxon>
        <taxon>Gammaproteobacteria</taxon>
        <taxon>Alteromonadales</taxon>
        <taxon>Idiomarinaceae</taxon>
        <taxon>Aliidiomarina</taxon>
    </lineage>
</organism>
<accession>A0A432X1K9</accession>
<dbReference type="Gene3D" id="3.40.630.30">
    <property type="match status" value="1"/>
</dbReference>
<dbReference type="Proteomes" id="UP000286976">
    <property type="component" value="Unassembled WGS sequence"/>
</dbReference>
<dbReference type="RefSeq" id="WP_126757337.1">
    <property type="nucleotide sequence ID" value="NZ_PIPQ01000003.1"/>
</dbReference>
<dbReference type="EMBL" id="PIPQ01000003">
    <property type="protein sequence ID" value="RUO40461.1"/>
    <property type="molecule type" value="Genomic_DNA"/>
</dbReference>
<protein>
    <submittedName>
        <fullName evidence="2">Ribosomal-protein-alanine acetyltransferase</fullName>
    </submittedName>
</protein>
<dbReference type="InterPro" id="IPR021770">
    <property type="entry name" value="DUF3335"/>
</dbReference>
<feature type="domain" description="N-acetyltransferase" evidence="1">
    <location>
        <begin position="5"/>
        <end position="155"/>
    </location>
</feature>
<dbReference type="SUPFAM" id="SSF55729">
    <property type="entry name" value="Acyl-CoA N-acyltransferases (Nat)"/>
    <property type="match status" value="1"/>
</dbReference>
<evidence type="ECO:0000259" key="1">
    <source>
        <dbReference type="PROSITE" id="PS51186"/>
    </source>
</evidence>
<dbReference type="Gene3D" id="3.90.70.10">
    <property type="entry name" value="Cysteine proteinases"/>
    <property type="match status" value="1"/>
</dbReference>
<dbReference type="InterPro" id="IPR016181">
    <property type="entry name" value="Acyl_CoA_acyltransferase"/>
</dbReference>
<reference evidence="2 3" key="1">
    <citation type="journal article" date="2011" name="Front. Microbiol.">
        <title>Genomic signatures of strain selection and enhancement in Bacillus atrophaeus var. globigii, a historical biowarfare simulant.</title>
        <authorList>
            <person name="Gibbons H.S."/>
            <person name="Broomall S.M."/>
            <person name="McNew L.A."/>
            <person name="Daligault H."/>
            <person name="Chapman C."/>
            <person name="Bruce D."/>
            <person name="Karavis M."/>
            <person name="Krepps M."/>
            <person name="McGregor P.A."/>
            <person name="Hong C."/>
            <person name="Park K.H."/>
            <person name="Akmal A."/>
            <person name="Feldman A."/>
            <person name="Lin J.S."/>
            <person name="Chang W.E."/>
            <person name="Higgs B.W."/>
            <person name="Demirev P."/>
            <person name="Lindquist J."/>
            <person name="Liem A."/>
            <person name="Fochler E."/>
            <person name="Read T.D."/>
            <person name="Tapia R."/>
            <person name="Johnson S."/>
            <person name="Bishop-Lilly K.A."/>
            <person name="Detter C."/>
            <person name="Han C."/>
            <person name="Sozhamannan S."/>
            <person name="Rosenzweig C.N."/>
            <person name="Skowronski E.W."/>
        </authorList>
    </citation>
    <scope>NUCLEOTIDE SEQUENCE [LARGE SCALE GENOMIC DNA]</scope>
    <source>
        <strain evidence="2 3">AIT1</strain>
    </source>
</reference>
<dbReference type="OrthoDB" id="27442at2"/>
<dbReference type="InterPro" id="IPR000182">
    <property type="entry name" value="GNAT_dom"/>
</dbReference>
<proteinExistence type="predicted"/>
<keyword evidence="2" id="KW-0808">Transferase</keyword>
<dbReference type="Pfam" id="PF00583">
    <property type="entry name" value="Acetyltransf_1"/>
    <property type="match status" value="1"/>
</dbReference>
<comment type="caution">
    <text evidence="2">The sequence shown here is derived from an EMBL/GenBank/DDBJ whole genome shotgun (WGS) entry which is preliminary data.</text>
</comment>
<dbReference type="GO" id="GO:0016747">
    <property type="term" value="F:acyltransferase activity, transferring groups other than amino-acyl groups"/>
    <property type="evidence" value="ECO:0007669"/>
    <property type="project" value="InterPro"/>
</dbReference>